<dbReference type="InterPro" id="IPR036388">
    <property type="entry name" value="WH-like_DNA-bd_sf"/>
</dbReference>
<comment type="caution">
    <text evidence="9">The sequence shown here is derived from an EMBL/GenBank/DDBJ whole genome shotgun (WGS) entry which is preliminary data.</text>
</comment>
<accession>A0ABU9L609</accession>
<dbReference type="Gene3D" id="1.10.10.10">
    <property type="entry name" value="Winged helix-like DNA-binding domain superfamily/Winged helix DNA-binding domain"/>
    <property type="match status" value="1"/>
</dbReference>
<dbReference type="EMBL" id="JBCDNA010000003">
    <property type="protein sequence ID" value="MEL4457031.1"/>
    <property type="molecule type" value="Genomic_DNA"/>
</dbReference>
<dbReference type="SUPFAM" id="SSF46785">
    <property type="entry name" value="Winged helix' DNA-binding domain"/>
    <property type="match status" value="1"/>
</dbReference>
<feature type="domain" description="HTH crp-type" evidence="8">
    <location>
        <begin position="270"/>
        <end position="337"/>
    </location>
</feature>
<evidence type="ECO:0000256" key="5">
    <source>
        <dbReference type="PROSITE-ProRule" id="PRU00169"/>
    </source>
</evidence>
<dbReference type="InterPro" id="IPR000595">
    <property type="entry name" value="cNMP-bd_dom"/>
</dbReference>
<evidence type="ECO:0000256" key="2">
    <source>
        <dbReference type="ARBA" id="ARBA00023015"/>
    </source>
</evidence>
<dbReference type="SMART" id="SM00448">
    <property type="entry name" value="REC"/>
    <property type="match status" value="1"/>
</dbReference>
<dbReference type="PRINTS" id="PR00034">
    <property type="entry name" value="HTHCRP"/>
</dbReference>
<evidence type="ECO:0000256" key="4">
    <source>
        <dbReference type="ARBA" id="ARBA00023163"/>
    </source>
</evidence>
<dbReference type="SMART" id="SM00419">
    <property type="entry name" value="HTH_CRP"/>
    <property type="match status" value="1"/>
</dbReference>
<dbReference type="InterPro" id="IPR012318">
    <property type="entry name" value="HTH_CRP"/>
</dbReference>
<feature type="domain" description="Response regulatory" evidence="7">
    <location>
        <begin position="4"/>
        <end position="120"/>
    </location>
</feature>
<reference evidence="9 10" key="1">
    <citation type="submission" date="2024-04" db="EMBL/GenBank/DDBJ databases">
        <title>whole genome sequencing of Lutimonas vermicola strain IMCC1616.</title>
        <authorList>
            <person name="Bae S.S."/>
        </authorList>
    </citation>
    <scope>NUCLEOTIDE SEQUENCE [LARGE SCALE GENOMIC DNA]</scope>
    <source>
        <strain evidence="9 10">IMCC1616</strain>
    </source>
</reference>
<dbReference type="SMART" id="SM00100">
    <property type="entry name" value="cNMP"/>
    <property type="match status" value="1"/>
</dbReference>
<organism evidence="9 10">
    <name type="scientific">Lutimonas vermicola</name>
    <dbReference type="NCBI Taxonomy" id="414288"/>
    <lineage>
        <taxon>Bacteria</taxon>
        <taxon>Pseudomonadati</taxon>
        <taxon>Bacteroidota</taxon>
        <taxon>Flavobacteriia</taxon>
        <taxon>Flavobacteriales</taxon>
        <taxon>Flavobacteriaceae</taxon>
        <taxon>Lutimonas</taxon>
    </lineage>
</organism>
<dbReference type="Proteomes" id="UP001474120">
    <property type="component" value="Unassembled WGS sequence"/>
</dbReference>
<dbReference type="Gene3D" id="2.60.120.10">
    <property type="entry name" value="Jelly Rolls"/>
    <property type="match status" value="1"/>
</dbReference>
<proteinExistence type="predicted"/>
<feature type="domain" description="Cyclic nucleotide-binding" evidence="6">
    <location>
        <begin position="136"/>
        <end position="239"/>
    </location>
</feature>
<evidence type="ECO:0000256" key="3">
    <source>
        <dbReference type="ARBA" id="ARBA00023125"/>
    </source>
</evidence>
<name>A0ABU9L609_9FLAO</name>
<dbReference type="RefSeq" id="WP_342161192.1">
    <property type="nucleotide sequence ID" value="NZ_JBCDNA010000003.1"/>
</dbReference>
<dbReference type="PANTHER" id="PTHR44591:SF3">
    <property type="entry name" value="RESPONSE REGULATORY DOMAIN-CONTAINING PROTEIN"/>
    <property type="match status" value="1"/>
</dbReference>
<dbReference type="Pfam" id="PF00027">
    <property type="entry name" value="cNMP_binding"/>
    <property type="match status" value="1"/>
</dbReference>
<keyword evidence="1 5" id="KW-0597">Phosphoprotein</keyword>
<dbReference type="Gene3D" id="3.40.50.2300">
    <property type="match status" value="1"/>
</dbReference>
<dbReference type="InterPro" id="IPR018335">
    <property type="entry name" value="Tscrpt_reg_HTH_Crp-type_CS"/>
</dbReference>
<dbReference type="PROSITE" id="PS50110">
    <property type="entry name" value="RESPONSE_REGULATORY"/>
    <property type="match status" value="1"/>
</dbReference>
<keyword evidence="3" id="KW-0238">DNA-binding</keyword>
<dbReference type="PROSITE" id="PS51063">
    <property type="entry name" value="HTH_CRP_2"/>
    <property type="match status" value="1"/>
</dbReference>
<evidence type="ECO:0000256" key="1">
    <source>
        <dbReference type="ARBA" id="ARBA00022553"/>
    </source>
</evidence>
<protein>
    <submittedName>
        <fullName evidence="9">Response regulator</fullName>
    </submittedName>
</protein>
<dbReference type="InterPro" id="IPR001789">
    <property type="entry name" value="Sig_transdc_resp-reg_receiver"/>
</dbReference>
<keyword evidence="10" id="KW-1185">Reference proteome</keyword>
<evidence type="ECO:0000259" key="7">
    <source>
        <dbReference type="PROSITE" id="PS50110"/>
    </source>
</evidence>
<evidence type="ECO:0000259" key="8">
    <source>
        <dbReference type="PROSITE" id="PS51063"/>
    </source>
</evidence>
<keyword evidence="4" id="KW-0804">Transcription</keyword>
<feature type="modified residue" description="4-aspartylphosphate" evidence="5">
    <location>
        <position position="53"/>
    </location>
</feature>
<dbReference type="PROSITE" id="PS00042">
    <property type="entry name" value="HTH_CRP_1"/>
    <property type="match status" value="1"/>
</dbReference>
<dbReference type="PANTHER" id="PTHR44591">
    <property type="entry name" value="STRESS RESPONSE REGULATOR PROTEIN 1"/>
    <property type="match status" value="1"/>
</dbReference>
<dbReference type="Pfam" id="PF00072">
    <property type="entry name" value="Response_reg"/>
    <property type="match status" value="1"/>
</dbReference>
<dbReference type="SUPFAM" id="SSF51206">
    <property type="entry name" value="cAMP-binding domain-like"/>
    <property type="match status" value="1"/>
</dbReference>
<dbReference type="InterPro" id="IPR014710">
    <property type="entry name" value="RmlC-like_jellyroll"/>
</dbReference>
<dbReference type="InterPro" id="IPR050595">
    <property type="entry name" value="Bact_response_regulator"/>
</dbReference>
<dbReference type="CDD" id="cd17574">
    <property type="entry name" value="REC_OmpR"/>
    <property type="match status" value="1"/>
</dbReference>
<sequence>MKKKILIIEDDKIVRENTAEILQLANYEVIVAENGKFGLEKATFFKPDLIICDILMPELDGYGVLQIMMRNKSLQRIPVIFMSAKTKHEDVRRGMDLGASDYITKPFEESELLSAVASRLKRKEIMESEGVKSSKIFKKWRIDQIEKAFEHKDIMDYKSGATIYCEGNISNHIFYILQGEVKTYKINQEGKELITEIFSNKSFFGFTSFLSNKPYIENAEAIKNTSIIRIQKHELLELIKTNPQLGLNFMDLLSDDLAHIKDHLMHLAYDSVRRKTADAILQLHEKGGGQHSIEISRSDLASFLGIAKETLTRTLTDLKDEGLISTFKNEIQVINRRKLERIQ</sequence>
<evidence type="ECO:0000313" key="10">
    <source>
        <dbReference type="Proteomes" id="UP001474120"/>
    </source>
</evidence>
<keyword evidence="2" id="KW-0805">Transcription regulation</keyword>
<dbReference type="PROSITE" id="PS50042">
    <property type="entry name" value="CNMP_BINDING_3"/>
    <property type="match status" value="1"/>
</dbReference>
<evidence type="ECO:0000259" key="6">
    <source>
        <dbReference type="PROSITE" id="PS50042"/>
    </source>
</evidence>
<dbReference type="InterPro" id="IPR036390">
    <property type="entry name" value="WH_DNA-bd_sf"/>
</dbReference>
<dbReference type="CDD" id="cd00038">
    <property type="entry name" value="CAP_ED"/>
    <property type="match status" value="1"/>
</dbReference>
<evidence type="ECO:0000313" key="9">
    <source>
        <dbReference type="EMBL" id="MEL4457031.1"/>
    </source>
</evidence>
<gene>
    <name evidence="9" type="ORF">AABB81_14070</name>
</gene>
<dbReference type="InterPro" id="IPR018490">
    <property type="entry name" value="cNMP-bd_dom_sf"/>
</dbReference>
<dbReference type="InterPro" id="IPR011006">
    <property type="entry name" value="CheY-like_superfamily"/>
</dbReference>
<dbReference type="SUPFAM" id="SSF52172">
    <property type="entry name" value="CheY-like"/>
    <property type="match status" value="1"/>
</dbReference>
<dbReference type="Pfam" id="PF13545">
    <property type="entry name" value="HTH_Crp_2"/>
    <property type="match status" value="1"/>
</dbReference>